<name>A0A0D7B3X3_9AGAR</name>
<dbReference type="PANTHER" id="PTHR43827">
    <property type="entry name" value="2,5-DIKETO-D-GLUCONIC ACID REDUCTASE"/>
    <property type="match status" value="1"/>
</dbReference>
<dbReference type="STRING" id="1314674.A0A0D7B3X3"/>
<evidence type="ECO:0000313" key="8">
    <source>
        <dbReference type="EMBL" id="KIY65182.1"/>
    </source>
</evidence>
<dbReference type="PIRSF" id="PIRSF000097">
    <property type="entry name" value="AKR"/>
    <property type="match status" value="1"/>
</dbReference>
<dbReference type="Proteomes" id="UP000054007">
    <property type="component" value="Unassembled WGS sequence"/>
</dbReference>
<feature type="domain" description="NADP-dependent oxidoreductase" evidence="7">
    <location>
        <begin position="22"/>
        <end position="284"/>
    </location>
</feature>
<dbReference type="PROSITE" id="PS00062">
    <property type="entry name" value="ALDOKETO_REDUCTASE_2"/>
    <property type="match status" value="1"/>
</dbReference>
<evidence type="ECO:0000256" key="3">
    <source>
        <dbReference type="ARBA" id="ARBA00023002"/>
    </source>
</evidence>
<dbReference type="InterPro" id="IPR023210">
    <property type="entry name" value="NADP_OxRdtase_dom"/>
</dbReference>
<organism evidence="8 9">
    <name type="scientific">Cylindrobasidium torrendii FP15055 ss-10</name>
    <dbReference type="NCBI Taxonomy" id="1314674"/>
    <lineage>
        <taxon>Eukaryota</taxon>
        <taxon>Fungi</taxon>
        <taxon>Dikarya</taxon>
        <taxon>Basidiomycota</taxon>
        <taxon>Agaricomycotina</taxon>
        <taxon>Agaricomycetes</taxon>
        <taxon>Agaricomycetidae</taxon>
        <taxon>Agaricales</taxon>
        <taxon>Marasmiineae</taxon>
        <taxon>Physalacriaceae</taxon>
        <taxon>Cylindrobasidium</taxon>
    </lineage>
</organism>
<keyword evidence="2" id="KW-0521">NADP</keyword>
<dbReference type="InterPro" id="IPR020471">
    <property type="entry name" value="AKR"/>
</dbReference>
<keyword evidence="9" id="KW-1185">Reference proteome</keyword>
<dbReference type="EMBL" id="KN880601">
    <property type="protein sequence ID" value="KIY65182.1"/>
    <property type="molecule type" value="Genomic_DNA"/>
</dbReference>
<keyword evidence="3" id="KW-0560">Oxidoreductase</keyword>
<sequence length="309" mass="34887">MQNHSQRSFRLNNNLEIPCIGIGASRAKVPEGRDTKKWLTTALQAGYRHIDTAEIYDTECDVALAIEDSKVSREHVFITSKLHWAKHHDIPGAIENSLTRLKTSYFDLYLLHWPQCAEYEEGNEFPRKPDGSYRLTNAYDFRTSWKVLEEAYRAGKCKAIGVSNFSVKTLEELLQVAEIVPAVNQVELHPYLAQPGLVAYCREKGIQVLAYTPGGRSVVRNDPTIADIAKAYGASATQVILAWHVQKGVAVLPKSINAERQCENLLSQLPTLQEEHIYQIDSLDRNQRISNAGEENGLVYGWSYEQLGW</sequence>
<evidence type="ECO:0000259" key="7">
    <source>
        <dbReference type="Pfam" id="PF00248"/>
    </source>
</evidence>
<evidence type="ECO:0000313" key="9">
    <source>
        <dbReference type="Proteomes" id="UP000054007"/>
    </source>
</evidence>
<dbReference type="CDD" id="cd19071">
    <property type="entry name" value="AKR_AKR1-5-like"/>
    <property type="match status" value="1"/>
</dbReference>
<feature type="binding site" evidence="5">
    <location>
        <position position="112"/>
    </location>
    <ligand>
        <name>substrate</name>
    </ligand>
</feature>
<comment type="similarity">
    <text evidence="1">Belongs to the aldo/keto reductase family.</text>
</comment>
<reference evidence="8 9" key="1">
    <citation type="journal article" date="2015" name="Fungal Genet. Biol.">
        <title>Evolution of novel wood decay mechanisms in Agaricales revealed by the genome sequences of Fistulina hepatica and Cylindrobasidium torrendii.</title>
        <authorList>
            <person name="Floudas D."/>
            <person name="Held B.W."/>
            <person name="Riley R."/>
            <person name="Nagy L.G."/>
            <person name="Koehler G."/>
            <person name="Ransdell A.S."/>
            <person name="Younus H."/>
            <person name="Chow J."/>
            <person name="Chiniquy J."/>
            <person name="Lipzen A."/>
            <person name="Tritt A."/>
            <person name="Sun H."/>
            <person name="Haridas S."/>
            <person name="LaButti K."/>
            <person name="Ohm R.A."/>
            <person name="Kues U."/>
            <person name="Blanchette R.A."/>
            <person name="Grigoriev I.V."/>
            <person name="Minto R.E."/>
            <person name="Hibbett D.S."/>
        </authorList>
    </citation>
    <scope>NUCLEOTIDE SEQUENCE [LARGE SCALE GENOMIC DNA]</scope>
    <source>
        <strain evidence="8 9">FP15055 ss-10</strain>
    </source>
</reference>
<accession>A0A0D7B3X3</accession>
<evidence type="ECO:0000256" key="5">
    <source>
        <dbReference type="PIRSR" id="PIRSR000097-2"/>
    </source>
</evidence>
<dbReference type="OrthoDB" id="416253at2759"/>
<evidence type="ECO:0000256" key="2">
    <source>
        <dbReference type="ARBA" id="ARBA00022857"/>
    </source>
</evidence>
<feature type="site" description="Lowers pKa of active site Tyr" evidence="6">
    <location>
        <position position="81"/>
    </location>
</feature>
<dbReference type="PRINTS" id="PR00069">
    <property type="entry name" value="ALDKETRDTASE"/>
</dbReference>
<dbReference type="AlphaFoldDB" id="A0A0D7B3X3"/>
<feature type="active site" description="Proton donor" evidence="4">
    <location>
        <position position="56"/>
    </location>
</feature>
<protein>
    <submittedName>
        <fullName evidence="8">Aldo/keto reductase</fullName>
    </submittedName>
</protein>
<evidence type="ECO:0000256" key="4">
    <source>
        <dbReference type="PIRSR" id="PIRSR000097-1"/>
    </source>
</evidence>
<dbReference type="FunFam" id="3.20.20.100:FF:000002">
    <property type="entry name" value="2,5-diketo-D-gluconic acid reductase A"/>
    <property type="match status" value="1"/>
</dbReference>
<dbReference type="SUPFAM" id="SSF51430">
    <property type="entry name" value="NAD(P)-linked oxidoreductase"/>
    <property type="match status" value="1"/>
</dbReference>
<dbReference type="InterPro" id="IPR036812">
    <property type="entry name" value="NAD(P)_OxRdtase_dom_sf"/>
</dbReference>
<dbReference type="Pfam" id="PF00248">
    <property type="entry name" value="Aldo_ket_red"/>
    <property type="match status" value="1"/>
</dbReference>
<dbReference type="PANTHER" id="PTHR43827:SF3">
    <property type="entry name" value="NADP-DEPENDENT OXIDOREDUCTASE DOMAIN-CONTAINING PROTEIN"/>
    <property type="match status" value="1"/>
</dbReference>
<dbReference type="Gene3D" id="3.20.20.100">
    <property type="entry name" value="NADP-dependent oxidoreductase domain"/>
    <property type="match status" value="1"/>
</dbReference>
<evidence type="ECO:0000256" key="1">
    <source>
        <dbReference type="ARBA" id="ARBA00007905"/>
    </source>
</evidence>
<proteinExistence type="inferred from homology"/>
<dbReference type="GO" id="GO:0016616">
    <property type="term" value="F:oxidoreductase activity, acting on the CH-OH group of donors, NAD or NADP as acceptor"/>
    <property type="evidence" value="ECO:0007669"/>
    <property type="project" value="UniProtKB-ARBA"/>
</dbReference>
<dbReference type="InterPro" id="IPR018170">
    <property type="entry name" value="Aldo/ket_reductase_CS"/>
</dbReference>
<gene>
    <name evidence="8" type="ORF">CYLTODRAFT_437945</name>
</gene>
<evidence type="ECO:0000256" key="6">
    <source>
        <dbReference type="PIRSR" id="PIRSR000097-3"/>
    </source>
</evidence>